<feature type="compositionally biased region" description="Polar residues" evidence="1">
    <location>
        <begin position="226"/>
        <end position="249"/>
    </location>
</feature>
<feature type="compositionally biased region" description="Gly residues" evidence="1">
    <location>
        <begin position="406"/>
        <end position="417"/>
    </location>
</feature>
<feature type="compositionally biased region" description="Polar residues" evidence="1">
    <location>
        <begin position="60"/>
        <end position="79"/>
    </location>
</feature>
<feature type="compositionally biased region" description="Basic residues" evidence="1">
    <location>
        <begin position="742"/>
        <end position="752"/>
    </location>
</feature>
<evidence type="ECO:0000313" key="3">
    <source>
        <dbReference type="Proteomes" id="UP000037923"/>
    </source>
</evidence>
<feature type="region of interest" description="Disordered" evidence="1">
    <location>
        <begin position="37"/>
        <end position="104"/>
    </location>
</feature>
<feature type="region of interest" description="Disordered" evidence="1">
    <location>
        <begin position="292"/>
        <end position="321"/>
    </location>
</feature>
<keyword evidence="3" id="KW-1185">Reference proteome</keyword>
<reference evidence="2 3" key="1">
    <citation type="submission" date="2015-07" db="EMBL/GenBank/DDBJ databases">
        <title>High-quality genome of monoxenous trypanosomatid Leptomonas pyrrhocoris.</title>
        <authorList>
            <person name="Flegontov P."/>
            <person name="Butenko A."/>
            <person name="Firsov S."/>
            <person name="Vlcek C."/>
            <person name="Logacheva M.D."/>
            <person name="Field M."/>
            <person name="Filatov D."/>
            <person name="Flegontova O."/>
            <person name="Gerasimov E."/>
            <person name="Jackson A.P."/>
            <person name="Kelly S."/>
            <person name="Opperdoes F."/>
            <person name="O'Reilly A."/>
            <person name="Votypka J."/>
            <person name="Yurchenko V."/>
            <person name="Lukes J."/>
        </authorList>
    </citation>
    <scope>NUCLEOTIDE SEQUENCE [LARGE SCALE GENOMIC DNA]</scope>
    <source>
        <strain evidence="2">H10</strain>
    </source>
</reference>
<accession>A0A0N1J499</accession>
<dbReference type="EMBL" id="LGTL01000033">
    <property type="protein sequence ID" value="KPA73728.1"/>
    <property type="molecule type" value="Genomic_DNA"/>
</dbReference>
<feature type="compositionally biased region" description="Low complexity" evidence="1">
    <location>
        <begin position="763"/>
        <end position="773"/>
    </location>
</feature>
<feature type="region of interest" description="Disordered" evidence="1">
    <location>
        <begin position="387"/>
        <end position="543"/>
    </location>
</feature>
<name>A0A0N1J499_LEPPY</name>
<dbReference type="OrthoDB" id="266829at2759"/>
<comment type="caution">
    <text evidence="2">The sequence shown here is derived from an EMBL/GenBank/DDBJ whole genome shotgun (WGS) entry which is preliminary data.</text>
</comment>
<dbReference type="RefSeq" id="XP_015652167.1">
    <property type="nucleotide sequence ID" value="XM_015809231.1"/>
</dbReference>
<dbReference type="GeneID" id="26909922"/>
<gene>
    <name evidence="2" type="ORF">ABB37_09639</name>
</gene>
<feature type="compositionally biased region" description="Basic and acidic residues" evidence="1">
    <location>
        <begin position="391"/>
        <end position="405"/>
    </location>
</feature>
<evidence type="ECO:0000256" key="1">
    <source>
        <dbReference type="SAM" id="MobiDB-lite"/>
    </source>
</evidence>
<evidence type="ECO:0000313" key="2">
    <source>
        <dbReference type="EMBL" id="KPA73728.1"/>
    </source>
</evidence>
<feature type="compositionally biased region" description="Polar residues" evidence="1">
    <location>
        <begin position="639"/>
        <end position="650"/>
    </location>
</feature>
<sequence length="843" mass="88587">MSTQPNLDFYARVPTRRDVAKARLAEQRNTMYTWRSDAAQTEFDPRTGARRGQRHVYSPRPTQRYTGSENNSSACNRNSGAERRAVRMGSGRMSGKGDYVEQETTWSSAADRTGDRRRWWRQTNFTFSPDHFRTGKGASAKDADHRSGRTSPEAYTPYIHDIIVFCKPMQHLDGADTITAAAAAPPPPPPSRSGTEVVLAVTCNGAEARARELQAAEEAKSGEMLSLSSLSPVSRMQPQTNGYTYAPSSTPGFDEGGSIARTAAAAAATGTVHGSVGGVPYAATQPSAMSFDEEISTPGDTKVKPGNGAHATQSALRHSSKSTWCDVVGPTMASKQRALTMAEGIYGDLVAGEAQRTGTAYGSAASLRMATVPTCELAYSLRSSYMRSTQAKHEQGGRHGSRHESGGGGVGGGGGASGSLSHSAAYPAGSPPSKTVAGVSTSAISRATRPGTSQSYPSPQQQQQQQQNSLRQPPRPQRSPSANTTLSNSGVQVNSLYGNGPHRRTTTAAGSHGPVDAPFLKNADGDGEDVHEDGGTAISALPHPGSTRDFAAIGVPSSAAAAVAAEAGEGSVNLCHQSPLPPPPSQLPARQQRQQQQQQSGKAFSPDHSMASSSAAAASRTLTTAEPHGADSVNIPCGETSQTAPPTLSQLALEREMSHHDHHHHHHRNNNTSNSTVAGGQRTSQRSSPLVGSGRPASGYPVLPSKPDTDRHAHSAGARLATQTRTATTGDGAGDAAQSANRSRHRRGRRLPALRNTTKEIPGSSGRGQRSGSTGHAYSALPPLGGEDAAALLESGRPPAEAKETRVYAVRMRTAFTSADAVLPKPREPQRRGVPVLLPDDWQ</sequence>
<feature type="compositionally biased region" description="Low complexity" evidence="1">
    <location>
        <begin position="716"/>
        <end position="741"/>
    </location>
</feature>
<feature type="region of interest" description="Disordered" evidence="1">
    <location>
        <begin position="130"/>
        <end position="152"/>
    </location>
</feature>
<feature type="region of interest" description="Disordered" evidence="1">
    <location>
        <begin position="222"/>
        <end position="249"/>
    </location>
</feature>
<feature type="compositionally biased region" description="Polar residues" evidence="1">
    <location>
        <begin position="310"/>
        <end position="321"/>
    </location>
</feature>
<feature type="compositionally biased region" description="Low complexity" evidence="1">
    <location>
        <begin position="453"/>
        <end position="472"/>
    </location>
</feature>
<protein>
    <submittedName>
        <fullName evidence="2">Uncharacterized protein</fullName>
    </submittedName>
</protein>
<feature type="compositionally biased region" description="Polar residues" evidence="1">
    <location>
        <begin position="482"/>
        <end position="497"/>
    </location>
</feature>
<proteinExistence type="predicted"/>
<feature type="compositionally biased region" description="Low complexity" evidence="1">
    <location>
        <begin position="609"/>
        <end position="619"/>
    </location>
</feature>
<dbReference type="VEuPathDB" id="TriTrypDB:LpyrH10_33_0470"/>
<organism evidence="2 3">
    <name type="scientific">Leptomonas pyrrhocoris</name>
    <name type="common">Firebug parasite</name>
    <dbReference type="NCBI Taxonomy" id="157538"/>
    <lineage>
        <taxon>Eukaryota</taxon>
        <taxon>Discoba</taxon>
        <taxon>Euglenozoa</taxon>
        <taxon>Kinetoplastea</taxon>
        <taxon>Metakinetoplastina</taxon>
        <taxon>Trypanosomatida</taxon>
        <taxon>Trypanosomatidae</taxon>
        <taxon>Leishmaniinae</taxon>
        <taxon>Leptomonas</taxon>
    </lineage>
</organism>
<dbReference type="OMA" id="CELAYSL"/>
<feature type="region of interest" description="Disordered" evidence="1">
    <location>
        <begin position="821"/>
        <end position="843"/>
    </location>
</feature>
<feature type="compositionally biased region" description="Low complexity" evidence="1">
    <location>
        <begin position="587"/>
        <end position="599"/>
    </location>
</feature>
<feature type="compositionally biased region" description="Basic residues" evidence="1">
    <location>
        <begin position="660"/>
        <end position="669"/>
    </location>
</feature>
<feature type="region of interest" description="Disordered" evidence="1">
    <location>
        <begin position="573"/>
        <end position="784"/>
    </location>
</feature>
<dbReference type="Proteomes" id="UP000037923">
    <property type="component" value="Unassembled WGS sequence"/>
</dbReference>
<feature type="compositionally biased region" description="Polar residues" evidence="1">
    <location>
        <begin position="670"/>
        <end position="690"/>
    </location>
</feature>
<dbReference type="AlphaFoldDB" id="A0A0N1J499"/>